<proteinExistence type="predicted"/>
<accession>A0AAD1Y8S4</accession>
<evidence type="ECO:0000313" key="2">
    <source>
        <dbReference type="EMBL" id="CAI2386682.1"/>
    </source>
</evidence>
<gene>
    <name evidence="2" type="ORF">ECRASSUSDP1_LOCUS28306</name>
</gene>
<sequence length="418" mass="48254">MDTFHVERSGRYKSVIAQKGPSFDKIVLDKTLKKFVDTKHLYKPKSKKLHLKSTDQISKNQAFSEKKAYPRQKALVINSEFSNQKYVSSRENMGKREHEVHDMMIKSCSRIVLNMQNNGQYKSQPSLRVNLKKQKHGEASRTPNEYSYQEQDSNLEKSLPKESHVKTGINLEIAKSHDNINDSGPSLFKTRQPNLLEFFQRIVNKDFSRKHHNKITRSQNMRYQIKEKSILYKPHKKSPLKSYIKQLKSKIGTLEEHPELEINNGNNGCDYDSSSPFGLSIDQKMTNWMSDRNYNKYKSLENHSMLLNKQLRRRKRNRMSTGGLANKFKFSDDQCDGLKLLRLKLPKIDEGCKKNSLVASQDNLIANQTPSSLASSCLAPNVSYVSEGFDPASQTRQEPEPVYMNVVIKRNLGRKDYG</sequence>
<organism evidence="2 3">
    <name type="scientific">Euplotes crassus</name>
    <dbReference type="NCBI Taxonomy" id="5936"/>
    <lineage>
        <taxon>Eukaryota</taxon>
        <taxon>Sar</taxon>
        <taxon>Alveolata</taxon>
        <taxon>Ciliophora</taxon>
        <taxon>Intramacronucleata</taxon>
        <taxon>Spirotrichea</taxon>
        <taxon>Hypotrichia</taxon>
        <taxon>Euplotida</taxon>
        <taxon>Euplotidae</taxon>
        <taxon>Moneuplotes</taxon>
    </lineage>
</organism>
<evidence type="ECO:0000256" key="1">
    <source>
        <dbReference type="SAM" id="MobiDB-lite"/>
    </source>
</evidence>
<name>A0AAD1Y8S4_EUPCR</name>
<keyword evidence="3" id="KW-1185">Reference proteome</keyword>
<evidence type="ECO:0000313" key="3">
    <source>
        <dbReference type="Proteomes" id="UP001295684"/>
    </source>
</evidence>
<dbReference type="AlphaFoldDB" id="A0AAD1Y8S4"/>
<feature type="compositionally biased region" description="Polar residues" evidence="1">
    <location>
        <begin position="141"/>
        <end position="152"/>
    </location>
</feature>
<reference evidence="2" key="1">
    <citation type="submission" date="2023-07" db="EMBL/GenBank/DDBJ databases">
        <authorList>
            <consortium name="AG Swart"/>
            <person name="Singh M."/>
            <person name="Singh A."/>
            <person name="Seah K."/>
            <person name="Emmerich C."/>
        </authorList>
    </citation>
    <scope>NUCLEOTIDE SEQUENCE</scope>
    <source>
        <strain evidence="2">DP1</strain>
    </source>
</reference>
<comment type="caution">
    <text evidence="2">The sequence shown here is derived from an EMBL/GenBank/DDBJ whole genome shotgun (WGS) entry which is preliminary data.</text>
</comment>
<dbReference type="Proteomes" id="UP001295684">
    <property type="component" value="Unassembled WGS sequence"/>
</dbReference>
<protein>
    <submittedName>
        <fullName evidence="2">Uncharacterized protein</fullName>
    </submittedName>
</protein>
<dbReference type="EMBL" id="CAMPGE010029210">
    <property type="protein sequence ID" value="CAI2386682.1"/>
    <property type="molecule type" value="Genomic_DNA"/>
</dbReference>
<feature type="region of interest" description="Disordered" evidence="1">
    <location>
        <begin position="131"/>
        <end position="161"/>
    </location>
</feature>